<dbReference type="InterPro" id="IPR038404">
    <property type="entry name" value="TRAP_DctP_sf"/>
</dbReference>
<dbReference type="Proteomes" id="UP000245998">
    <property type="component" value="Unassembled WGS sequence"/>
</dbReference>
<comment type="caution">
    <text evidence="3">The sequence shown here is derived from an EMBL/GenBank/DDBJ whole genome shotgun (WGS) entry which is preliminary data.</text>
</comment>
<dbReference type="CDD" id="cd13601">
    <property type="entry name" value="PBP2_TRAP_DctP1_3_4_like"/>
    <property type="match status" value="1"/>
</dbReference>
<dbReference type="PROSITE" id="PS51257">
    <property type="entry name" value="PROKAR_LIPOPROTEIN"/>
    <property type="match status" value="1"/>
</dbReference>
<dbReference type="Pfam" id="PF03480">
    <property type="entry name" value="DctP"/>
    <property type="match status" value="1"/>
</dbReference>
<sequence length="365" mass="41027">MMKKVFSNLSMFILFSILILALVACGHSEPTQKEEASEGESKEAASQGETIKIKIADSFPNSHTISKYATLPWIDRIEELGEGKIEVEYYPAEQLGKADSLLDVAKNKVADITYVGPLYVSDTMPLSGVVGNPGLVKDAISGTKAYNKLVHEDLYEVELKPHGVKPLWAAALNPYQIVNSKHPVKEIKDFKGLKIRTSGGLQEQLMQNWGVTPVSVPAPEIYTAWDRGTLDGTLISLFSWPGYQIEKLAKYSTVNAKLSSFGVMYVVNEEVWESWPEEVRQAVEKASNEASDMMAQAIVDHENALMEEYKEQGVEFYELPEEELQKWDEELEPFNRKWAENLDAKGMPGTEILEKFTQYNEEFSK</sequence>
<evidence type="ECO:0000313" key="3">
    <source>
        <dbReference type="EMBL" id="PWA11952.1"/>
    </source>
</evidence>
<accession>A0A2U1K3G4</accession>
<protein>
    <recommendedName>
        <fullName evidence="5">C4-dicarboxylate ABC transporter substrate-binding protein</fullName>
    </recommendedName>
</protein>
<keyword evidence="1 2" id="KW-0732">Signal</keyword>
<organism evidence="3 4">
    <name type="scientific">Pueribacillus theae</name>
    <dbReference type="NCBI Taxonomy" id="2171751"/>
    <lineage>
        <taxon>Bacteria</taxon>
        <taxon>Bacillati</taxon>
        <taxon>Bacillota</taxon>
        <taxon>Bacilli</taxon>
        <taxon>Bacillales</taxon>
        <taxon>Bacillaceae</taxon>
        <taxon>Pueribacillus</taxon>
    </lineage>
</organism>
<dbReference type="Gene3D" id="3.40.190.170">
    <property type="entry name" value="Bacterial extracellular solute-binding protein, family 7"/>
    <property type="match status" value="1"/>
</dbReference>
<feature type="chain" id="PRO_5039150276" description="C4-dicarboxylate ABC transporter substrate-binding protein" evidence="2">
    <location>
        <begin position="22"/>
        <end position="365"/>
    </location>
</feature>
<dbReference type="OrthoDB" id="1646at2"/>
<keyword evidence="4" id="KW-1185">Reference proteome</keyword>
<feature type="signal peptide" evidence="2">
    <location>
        <begin position="1"/>
        <end position="21"/>
    </location>
</feature>
<evidence type="ECO:0008006" key="5">
    <source>
        <dbReference type="Google" id="ProtNLM"/>
    </source>
</evidence>
<dbReference type="GO" id="GO:0055085">
    <property type="term" value="P:transmembrane transport"/>
    <property type="evidence" value="ECO:0007669"/>
    <property type="project" value="InterPro"/>
</dbReference>
<dbReference type="EMBL" id="QCZG01000014">
    <property type="protein sequence ID" value="PWA11952.1"/>
    <property type="molecule type" value="Genomic_DNA"/>
</dbReference>
<dbReference type="InterPro" id="IPR018389">
    <property type="entry name" value="DctP_fam"/>
</dbReference>
<proteinExistence type="predicted"/>
<dbReference type="RefSeq" id="WP_116554452.1">
    <property type="nucleotide sequence ID" value="NZ_QCZG01000014.1"/>
</dbReference>
<evidence type="ECO:0000256" key="1">
    <source>
        <dbReference type="ARBA" id="ARBA00022729"/>
    </source>
</evidence>
<reference evidence="3 4" key="1">
    <citation type="submission" date="2018-04" db="EMBL/GenBank/DDBJ databases">
        <title>Camelliibacillus theae gen. nov., sp. nov., isolated from Pu'er tea.</title>
        <authorList>
            <person name="Niu L."/>
        </authorList>
    </citation>
    <scope>NUCLEOTIDE SEQUENCE [LARGE SCALE GENOMIC DNA]</scope>
    <source>
        <strain evidence="3 4">T8</strain>
    </source>
</reference>
<dbReference type="AlphaFoldDB" id="A0A2U1K3G4"/>
<dbReference type="NCBIfam" id="NF037995">
    <property type="entry name" value="TRAP_S1"/>
    <property type="match status" value="1"/>
</dbReference>
<dbReference type="PANTHER" id="PTHR33376:SF15">
    <property type="entry name" value="BLL6794 PROTEIN"/>
    <property type="match status" value="1"/>
</dbReference>
<gene>
    <name evidence="3" type="ORF">DCC39_08435</name>
</gene>
<evidence type="ECO:0000313" key="4">
    <source>
        <dbReference type="Proteomes" id="UP000245998"/>
    </source>
</evidence>
<dbReference type="PANTHER" id="PTHR33376">
    <property type="match status" value="1"/>
</dbReference>
<dbReference type="SUPFAM" id="SSF53850">
    <property type="entry name" value="Periplasmic binding protein-like II"/>
    <property type="match status" value="1"/>
</dbReference>
<name>A0A2U1K3G4_9BACI</name>
<evidence type="ECO:0000256" key="2">
    <source>
        <dbReference type="SAM" id="SignalP"/>
    </source>
</evidence>